<accession>A0A4U2Z2T0</accession>
<dbReference type="NCBIfam" id="NF006749">
    <property type="entry name" value="PRK09272.1-2"/>
    <property type="match status" value="1"/>
</dbReference>
<feature type="transmembrane region" description="Helical" evidence="1">
    <location>
        <begin position="63"/>
        <end position="81"/>
    </location>
</feature>
<keyword evidence="3" id="KW-1185">Reference proteome</keyword>
<reference evidence="2 3" key="1">
    <citation type="submission" date="2019-04" db="EMBL/GenBank/DDBJ databases">
        <title>Sulfurimonas crateris sp. nov. a facultative anaerobic sulfur-oxidizing chemolithautotrophic bacterium isolated from a terrestrial mud vulcano.</title>
        <authorList>
            <person name="Ratnikova N.M."/>
            <person name="Slobodkin A.I."/>
            <person name="Merkel A.Y."/>
            <person name="Novikov A."/>
            <person name="Bonch-Osmolovskaya E.A."/>
            <person name="Slobodkina G.B."/>
        </authorList>
    </citation>
    <scope>NUCLEOTIDE SEQUENCE [LARGE SCALE GENOMIC DNA]</scope>
    <source>
        <strain evidence="2 3">SN118</strain>
    </source>
</reference>
<feature type="transmembrane region" description="Helical" evidence="1">
    <location>
        <begin position="29"/>
        <end position="48"/>
    </location>
</feature>
<dbReference type="Proteomes" id="UP000309561">
    <property type="component" value="Unassembled WGS sequence"/>
</dbReference>
<name>A0A4U2Z2T0_9BACT</name>
<evidence type="ECO:0000313" key="2">
    <source>
        <dbReference type="EMBL" id="TKI68379.1"/>
    </source>
</evidence>
<protein>
    <submittedName>
        <fullName evidence="2">DUF3147 family protein</fullName>
    </submittedName>
</protein>
<dbReference type="EMBL" id="SZPX01000008">
    <property type="protein sequence ID" value="TKI68379.1"/>
    <property type="molecule type" value="Genomic_DNA"/>
</dbReference>
<keyword evidence="1" id="KW-1133">Transmembrane helix</keyword>
<keyword evidence="1" id="KW-0812">Transmembrane</keyword>
<evidence type="ECO:0000313" key="3">
    <source>
        <dbReference type="Proteomes" id="UP000309561"/>
    </source>
</evidence>
<dbReference type="RefSeq" id="WP_137014947.1">
    <property type="nucleotide sequence ID" value="NZ_SZPX01000008.1"/>
</dbReference>
<sequence length="116" mass="13032">MIYYIFKLTVTAFLIVLISEIAKRSSLMGALLAAIPLVSILAMIWMYIDTNDSKSAVEFSSRIVWLIAPSMTLFIVFPLLIKKGMHFYPSLIISTLLTITAYYGVIYFLGKVGIKL</sequence>
<feature type="transmembrane region" description="Helical" evidence="1">
    <location>
        <begin position="6"/>
        <end position="22"/>
    </location>
</feature>
<organism evidence="2 3">
    <name type="scientific">Sulfurimonas crateris</name>
    <dbReference type="NCBI Taxonomy" id="2574727"/>
    <lineage>
        <taxon>Bacteria</taxon>
        <taxon>Pseudomonadati</taxon>
        <taxon>Campylobacterota</taxon>
        <taxon>Epsilonproteobacteria</taxon>
        <taxon>Campylobacterales</taxon>
        <taxon>Sulfurimonadaceae</taxon>
        <taxon>Sulfurimonas</taxon>
    </lineage>
</organism>
<feature type="transmembrane region" description="Helical" evidence="1">
    <location>
        <begin position="88"/>
        <end position="110"/>
    </location>
</feature>
<dbReference type="InterPro" id="IPR058117">
    <property type="entry name" value="BV97_02767-like"/>
</dbReference>
<dbReference type="OrthoDB" id="47473at2"/>
<comment type="caution">
    <text evidence="2">The sequence shown here is derived from an EMBL/GenBank/DDBJ whole genome shotgun (WGS) entry which is preliminary data.</text>
</comment>
<gene>
    <name evidence="2" type="ORF">FCU45_10225</name>
</gene>
<keyword evidence="1" id="KW-0472">Membrane</keyword>
<dbReference type="AlphaFoldDB" id="A0A4U2Z2T0"/>
<evidence type="ECO:0000256" key="1">
    <source>
        <dbReference type="SAM" id="Phobius"/>
    </source>
</evidence>
<proteinExistence type="predicted"/>